<comment type="caution">
    <text evidence="3">The sequence shown here is derived from an EMBL/GenBank/DDBJ whole genome shotgun (WGS) entry which is preliminary data.</text>
</comment>
<dbReference type="RefSeq" id="WP_137732852.1">
    <property type="nucleotide sequence ID" value="NZ_BJCL01000004.1"/>
</dbReference>
<dbReference type="Gene3D" id="3.40.190.10">
    <property type="entry name" value="Periplasmic binding protein-like II"/>
    <property type="match status" value="1"/>
</dbReference>
<dbReference type="InterPro" id="IPR042100">
    <property type="entry name" value="Bug_dom1"/>
</dbReference>
<evidence type="ECO:0000313" key="3">
    <source>
        <dbReference type="EMBL" id="GCL63114.1"/>
    </source>
</evidence>
<dbReference type="EMBL" id="BJCL01000004">
    <property type="protein sequence ID" value="GCL63114.1"/>
    <property type="molecule type" value="Genomic_DNA"/>
</dbReference>
<comment type="similarity">
    <text evidence="1">Belongs to the UPF0065 (bug) family.</text>
</comment>
<reference evidence="4" key="1">
    <citation type="submission" date="2019-03" db="EMBL/GenBank/DDBJ databases">
        <title>Aquabacterium pictum sp.nov., the first bacteriochlorophyll a-containing freshwater bacterium in the genus Aquabacterium of the class Betaproteobacteria.</title>
        <authorList>
            <person name="Hirose S."/>
            <person name="Tank M."/>
            <person name="Hara E."/>
            <person name="Tamaki H."/>
            <person name="Takaichi S."/>
            <person name="Haruta S."/>
            <person name="Hanada S."/>
        </authorList>
    </citation>
    <scope>NUCLEOTIDE SEQUENCE [LARGE SCALE GENOMIC DNA]</scope>
    <source>
        <strain evidence="4">W35</strain>
    </source>
</reference>
<dbReference type="PANTHER" id="PTHR42928:SF5">
    <property type="entry name" value="BLR1237 PROTEIN"/>
    <property type="match status" value="1"/>
</dbReference>
<name>A0A480ANG3_9BURK</name>
<dbReference type="OrthoDB" id="8678477at2"/>
<dbReference type="PIRSF" id="PIRSF017082">
    <property type="entry name" value="YflP"/>
    <property type="match status" value="1"/>
</dbReference>
<sequence>MPRLNRRHLLQAALAGTAPAALTAAAPAALAQAGFPSKPIKFVVAFPPGGATDLVGRLIASKLQESWGQNVVVENKAGASGMIGSEQVMRAPPDGYTALVTITTHIQNSAIFAKVPYDPLKDFEPVSQICLSYLVLVVKPDFPANNLKEFIAHVKANPGKVSFGSFGTGSSSHIVGETFARKAGLDLAHVPYKGSALMLTDLLGGQIPCAWADVSTATQHIAAGKLKPLAVTGERRAPLLAQVPTLLELGFPGFEPLGWVGILLPAGTPKPIVDKYSNEIVRIVKLPEVRARLYEQTLMPVGDNAASFARTLKRDKQLWQNIVTAAGIKPQ</sequence>
<evidence type="ECO:0000313" key="4">
    <source>
        <dbReference type="Proteomes" id="UP000301751"/>
    </source>
</evidence>
<dbReference type="Proteomes" id="UP000301751">
    <property type="component" value="Unassembled WGS sequence"/>
</dbReference>
<protein>
    <submittedName>
        <fullName evidence="3">MFS transporter</fullName>
    </submittedName>
</protein>
<proteinExistence type="inferred from homology"/>
<gene>
    <name evidence="3" type="ORF">AQPW35_21950</name>
</gene>
<dbReference type="AlphaFoldDB" id="A0A480ANG3"/>
<dbReference type="SUPFAM" id="SSF53850">
    <property type="entry name" value="Periplasmic binding protein-like II"/>
    <property type="match status" value="1"/>
</dbReference>
<feature type="chain" id="PRO_5019863740" evidence="2">
    <location>
        <begin position="32"/>
        <end position="331"/>
    </location>
</feature>
<evidence type="ECO:0000256" key="1">
    <source>
        <dbReference type="ARBA" id="ARBA00006987"/>
    </source>
</evidence>
<keyword evidence="4" id="KW-1185">Reference proteome</keyword>
<feature type="signal peptide" evidence="2">
    <location>
        <begin position="1"/>
        <end position="31"/>
    </location>
</feature>
<keyword evidence="2" id="KW-0732">Signal</keyword>
<dbReference type="PROSITE" id="PS51318">
    <property type="entry name" value="TAT"/>
    <property type="match status" value="1"/>
</dbReference>
<dbReference type="CDD" id="cd07012">
    <property type="entry name" value="PBP2_Bug_TTT"/>
    <property type="match status" value="1"/>
</dbReference>
<dbReference type="Gene3D" id="3.40.190.150">
    <property type="entry name" value="Bordetella uptake gene, domain 1"/>
    <property type="match status" value="1"/>
</dbReference>
<dbReference type="PANTHER" id="PTHR42928">
    <property type="entry name" value="TRICARBOXYLATE-BINDING PROTEIN"/>
    <property type="match status" value="1"/>
</dbReference>
<evidence type="ECO:0000256" key="2">
    <source>
        <dbReference type="SAM" id="SignalP"/>
    </source>
</evidence>
<dbReference type="Pfam" id="PF03401">
    <property type="entry name" value="TctC"/>
    <property type="match status" value="1"/>
</dbReference>
<dbReference type="InterPro" id="IPR005064">
    <property type="entry name" value="BUG"/>
</dbReference>
<organism evidence="3 4">
    <name type="scientific">Pseudaquabacterium pictum</name>
    <dbReference type="NCBI Taxonomy" id="2315236"/>
    <lineage>
        <taxon>Bacteria</taxon>
        <taxon>Pseudomonadati</taxon>
        <taxon>Pseudomonadota</taxon>
        <taxon>Betaproteobacteria</taxon>
        <taxon>Burkholderiales</taxon>
        <taxon>Sphaerotilaceae</taxon>
        <taxon>Pseudaquabacterium</taxon>
    </lineage>
</organism>
<accession>A0A480ANG3</accession>
<dbReference type="InterPro" id="IPR006311">
    <property type="entry name" value="TAT_signal"/>
</dbReference>